<evidence type="ECO:0000313" key="2">
    <source>
        <dbReference type="Proteomes" id="UP000663444"/>
    </source>
</evidence>
<protein>
    <recommendedName>
        <fullName evidence="3">Protein kinase domain-containing protein</fullName>
    </recommendedName>
</protein>
<evidence type="ECO:0000313" key="1">
    <source>
        <dbReference type="EMBL" id="QRJ64810.1"/>
    </source>
</evidence>
<sequence length="741" mass="82074">MSVAANPHLHFAAALLGHALRGGLRLPGGHRPPAGHLVPEALAGVGVAAAADPEVDDWLLARLREAGIRHVRLDFSYGDGDGPTARLLERLLDASLQVTLHLVQPAAPARRMADSAEARDEWRSFVTATLDRFGARVEIVEIGSTINRKRWAGYTLAGFLAMWEIAWREARARGLTLAGPSVTDFEPPWNVGLLALLRARGQLPDLHTDNLFSERCTEPERFDHKILGHRLASLHKFNLVKKARLLARIGADFGVPRLFSPSAFWTLPRIERLLPDSEEKQADYLARYMVLCAASGALERAWWGPLVCHREGLVDEGAFPYPALERITHYAGLRGGLADLRVRPALRALGAFNELIPGSRYCGRLNASEQLEVHAFATGSGLVHAVWTTNGRAAALADIYADDDLRTALCRDRDGEILRERPTLATESPLYLLWPAARTVAVRPGAGILPGVAIHRHQPGRTHFYFREDGWRGIVLARDAAEAALLLQRIHPARIGTPPREATLRHARNAIWTVDDPRAAGAKLVVKQPVKMYLHKKLLDRFKPSKGLRSWNGTCELLRRGVAAAPPVAWFEKEGDASLTQNYYLCEYVPAEFTARELVGAFAGGADSFAGVGEEAAYRQLADYLLKMHGGGILFRDLSGGNILIGKAGADRLAFSLIDTGRIRVFPGPLTIGQRFADLVRICNKLHRQGREKFLTIYLAALRERPRWRYRWPFLLYDLKVAAKRRVGRKAWKRLFAGAGK</sequence>
<dbReference type="KEGG" id="ares:IWH25_05545"/>
<dbReference type="AlphaFoldDB" id="A0A974SQV1"/>
<dbReference type="EMBL" id="CP064781">
    <property type="protein sequence ID" value="QRJ64810.1"/>
    <property type="molecule type" value="Genomic_DNA"/>
</dbReference>
<accession>A0A974SQV1</accession>
<dbReference type="RefSeq" id="WP_203388338.1">
    <property type="nucleotide sequence ID" value="NZ_CP064781.1"/>
</dbReference>
<dbReference type="Gene3D" id="3.20.20.80">
    <property type="entry name" value="Glycosidases"/>
    <property type="match status" value="1"/>
</dbReference>
<proteinExistence type="predicted"/>
<dbReference type="InterPro" id="IPR017853">
    <property type="entry name" value="GH"/>
</dbReference>
<dbReference type="SUPFAM" id="SSF56112">
    <property type="entry name" value="Protein kinase-like (PK-like)"/>
    <property type="match status" value="1"/>
</dbReference>
<keyword evidence="2" id="KW-1185">Reference proteome</keyword>
<organism evidence="1 2">
    <name type="scientific">Azospira restricta</name>
    <dbReference type="NCBI Taxonomy" id="404405"/>
    <lineage>
        <taxon>Bacteria</taxon>
        <taxon>Pseudomonadati</taxon>
        <taxon>Pseudomonadota</taxon>
        <taxon>Betaproteobacteria</taxon>
        <taxon>Rhodocyclales</taxon>
        <taxon>Rhodocyclaceae</taxon>
        <taxon>Azospira</taxon>
    </lineage>
</organism>
<dbReference type="Proteomes" id="UP000663444">
    <property type="component" value="Chromosome"/>
</dbReference>
<name>A0A974SQV1_9RHOO</name>
<dbReference type="SUPFAM" id="SSF51445">
    <property type="entry name" value="(Trans)glycosidases"/>
    <property type="match status" value="1"/>
</dbReference>
<gene>
    <name evidence="1" type="ORF">IWH25_05545</name>
</gene>
<reference evidence="1" key="1">
    <citation type="submission" date="2020-11" db="EMBL/GenBank/DDBJ databases">
        <title>Azospira restricta DSM 18626 genome sequence.</title>
        <authorList>
            <person name="Moe W.M."/>
        </authorList>
    </citation>
    <scope>NUCLEOTIDE SEQUENCE</scope>
    <source>
        <strain evidence="1">DSM 18626</strain>
    </source>
</reference>
<evidence type="ECO:0008006" key="3">
    <source>
        <dbReference type="Google" id="ProtNLM"/>
    </source>
</evidence>
<dbReference type="InterPro" id="IPR011009">
    <property type="entry name" value="Kinase-like_dom_sf"/>
</dbReference>